<dbReference type="Proteomes" id="UP001519328">
    <property type="component" value="Unassembled WGS sequence"/>
</dbReference>
<proteinExistence type="predicted"/>
<dbReference type="EMBL" id="JAGGKK010000009">
    <property type="protein sequence ID" value="MBP1948987.1"/>
    <property type="molecule type" value="Genomic_DNA"/>
</dbReference>
<protein>
    <recommendedName>
        <fullName evidence="3">DUF3889 domain-containing protein</fullName>
    </recommendedName>
</protein>
<gene>
    <name evidence="1" type="ORF">J2Z82_001924</name>
</gene>
<accession>A0ABS4HDJ0</accession>
<organism evidence="1 2">
    <name type="scientific">Virgibacillus litoralis</name>
    <dbReference type="NCBI Taxonomy" id="578221"/>
    <lineage>
        <taxon>Bacteria</taxon>
        <taxon>Bacillati</taxon>
        <taxon>Bacillota</taxon>
        <taxon>Bacilli</taxon>
        <taxon>Bacillales</taxon>
        <taxon>Bacillaceae</taxon>
        <taxon>Virgibacillus</taxon>
    </lineage>
</organism>
<dbReference type="Gene3D" id="3.10.450.390">
    <property type="entry name" value="Protein of unknown function DUF3889"/>
    <property type="match status" value="1"/>
</dbReference>
<dbReference type="Pfam" id="PF13028">
    <property type="entry name" value="DUF3889"/>
    <property type="match status" value="1"/>
</dbReference>
<sequence>MRLILISFSVILLLFPTNLGAFPVQQIAVAKIDIPSYAKWGRMAMKETKAKYPNADIIDYLHRGSETKDGSTVEKFKLWLKENNREFGVFINIEFNTETEKVIDITFRESSS</sequence>
<dbReference type="RefSeq" id="WP_209480525.1">
    <property type="nucleotide sequence ID" value="NZ_JAGGKK010000009.1"/>
</dbReference>
<dbReference type="InterPro" id="IPR024987">
    <property type="entry name" value="DUF3889"/>
</dbReference>
<evidence type="ECO:0000313" key="1">
    <source>
        <dbReference type="EMBL" id="MBP1948987.1"/>
    </source>
</evidence>
<name>A0ABS4HDJ0_9BACI</name>
<keyword evidence="2" id="KW-1185">Reference proteome</keyword>
<comment type="caution">
    <text evidence="1">The sequence shown here is derived from an EMBL/GenBank/DDBJ whole genome shotgun (WGS) entry which is preliminary data.</text>
</comment>
<reference evidence="1 2" key="1">
    <citation type="submission" date="2021-03" db="EMBL/GenBank/DDBJ databases">
        <title>Genomic Encyclopedia of Type Strains, Phase IV (KMG-IV): sequencing the most valuable type-strain genomes for metagenomic binning, comparative biology and taxonomic classification.</title>
        <authorList>
            <person name="Goeker M."/>
        </authorList>
    </citation>
    <scope>NUCLEOTIDE SEQUENCE [LARGE SCALE GENOMIC DNA]</scope>
    <source>
        <strain evidence="1 2">DSM 21085</strain>
    </source>
</reference>
<evidence type="ECO:0008006" key="3">
    <source>
        <dbReference type="Google" id="ProtNLM"/>
    </source>
</evidence>
<evidence type="ECO:0000313" key="2">
    <source>
        <dbReference type="Proteomes" id="UP001519328"/>
    </source>
</evidence>